<sequence>MKEVKPMVVKYYLLDSNVVIAIWNRYPKLIKEIENVKEIDFKISKDIAGELSKKEYIDFKGVTAFSDRFLRLLEHVLDEDNLKFQEDLVKNGKVKYENNMYFVDGNKISINDYNLINICKGNEMYVLVTEDKRMYESAKVLIGGTRVLTFNQFIEDIYRFI</sequence>
<evidence type="ECO:0008006" key="3">
    <source>
        <dbReference type="Google" id="ProtNLM"/>
    </source>
</evidence>
<reference evidence="1 2" key="1">
    <citation type="submission" date="2023-04" db="EMBL/GenBank/DDBJ databases">
        <title>Clostridium tannerae sp. nov., isolated from the fecal material of an alpaca.</title>
        <authorList>
            <person name="Miller S."/>
            <person name="Hendry M."/>
            <person name="King J."/>
            <person name="Sankaranarayanan K."/>
            <person name="Lawson P.A."/>
        </authorList>
    </citation>
    <scope>NUCLEOTIDE SEQUENCE [LARGE SCALE GENOMIC DNA]</scope>
    <source>
        <strain evidence="1 2">A1-XYC3</strain>
    </source>
</reference>
<dbReference type="InterPro" id="IPR029060">
    <property type="entry name" value="PIN-like_dom_sf"/>
</dbReference>
<name>A0ABU4JYY4_9CLOT</name>
<evidence type="ECO:0000313" key="2">
    <source>
        <dbReference type="Proteomes" id="UP001281656"/>
    </source>
</evidence>
<comment type="caution">
    <text evidence="1">The sequence shown here is derived from an EMBL/GenBank/DDBJ whole genome shotgun (WGS) entry which is preliminary data.</text>
</comment>
<keyword evidence="2" id="KW-1185">Reference proteome</keyword>
<accession>A0ABU4JYY4</accession>
<organism evidence="1 2">
    <name type="scientific">Clostridium tanneri</name>
    <dbReference type="NCBI Taxonomy" id="3037988"/>
    <lineage>
        <taxon>Bacteria</taxon>
        <taxon>Bacillati</taxon>
        <taxon>Bacillota</taxon>
        <taxon>Clostridia</taxon>
        <taxon>Eubacteriales</taxon>
        <taxon>Clostridiaceae</taxon>
        <taxon>Clostridium</taxon>
    </lineage>
</organism>
<dbReference type="EMBL" id="JARUJP010000048">
    <property type="protein sequence ID" value="MDW8803153.1"/>
    <property type="molecule type" value="Genomic_DNA"/>
</dbReference>
<dbReference type="RefSeq" id="WP_318799319.1">
    <property type="nucleotide sequence ID" value="NZ_JARUJP010000048.1"/>
</dbReference>
<dbReference type="Proteomes" id="UP001281656">
    <property type="component" value="Unassembled WGS sequence"/>
</dbReference>
<gene>
    <name evidence="1" type="ORF">P8V03_18655</name>
</gene>
<protein>
    <recommendedName>
        <fullName evidence="3">PIN domain-containing protein</fullName>
    </recommendedName>
</protein>
<dbReference type="SUPFAM" id="SSF88723">
    <property type="entry name" value="PIN domain-like"/>
    <property type="match status" value="1"/>
</dbReference>
<evidence type="ECO:0000313" key="1">
    <source>
        <dbReference type="EMBL" id="MDW8803153.1"/>
    </source>
</evidence>
<dbReference type="Gene3D" id="3.40.50.1010">
    <property type="entry name" value="5'-nuclease"/>
    <property type="match status" value="1"/>
</dbReference>
<proteinExistence type="predicted"/>